<dbReference type="GO" id="GO:0005737">
    <property type="term" value="C:cytoplasm"/>
    <property type="evidence" value="ECO:0007669"/>
    <property type="project" value="UniProtKB-SubCell"/>
</dbReference>
<accession>A0AAQ1ZHP9</accession>
<name>A0AAQ1ZHP9_9BACT</name>
<dbReference type="SUPFAM" id="SSF52972">
    <property type="entry name" value="ITPase-like"/>
    <property type="match status" value="1"/>
</dbReference>
<comment type="cofactor">
    <cofactor evidence="1 9">
        <name>a divalent metal cation</name>
        <dbReference type="ChEBI" id="CHEBI:60240"/>
    </cofactor>
</comment>
<evidence type="ECO:0000313" key="11">
    <source>
        <dbReference type="Proteomes" id="UP000255283"/>
    </source>
</evidence>
<comment type="caution">
    <text evidence="9">Lacks conserved residue(s) required for the propagation of feature annotation.</text>
</comment>
<protein>
    <recommendedName>
        <fullName evidence="9">dTTP/UTP pyrophosphatase</fullName>
        <shortName evidence="9">dTTPase/UTPase</shortName>
        <ecNumber evidence="9">3.6.1.9</ecNumber>
    </recommendedName>
    <alternativeName>
        <fullName evidence="9">Nucleoside triphosphate pyrophosphatase</fullName>
    </alternativeName>
    <alternativeName>
        <fullName evidence="9">Nucleotide pyrophosphatase</fullName>
        <shortName evidence="9">Nucleotide PPase</shortName>
    </alternativeName>
</protein>
<dbReference type="EC" id="3.6.1.9" evidence="9"/>
<comment type="catalytic activity">
    <reaction evidence="9">
        <text>dTTP + H2O = dTMP + diphosphate + H(+)</text>
        <dbReference type="Rhea" id="RHEA:28534"/>
        <dbReference type="ChEBI" id="CHEBI:15377"/>
        <dbReference type="ChEBI" id="CHEBI:15378"/>
        <dbReference type="ChEBI" id="CHEBI:33019"/>
        <dbReference type="ChEBI" id="CHEBI:37568"/>
        <dbReference type="ChEBI" id="CHEBI:63528"/>
        <dbReference type="EC" id="3.6.1.9"/>
    </reaction>
</comment>
<evidence type="ECO:0000256" key="9">
    <source>
        <dbReference type="HAMAP-Rule" id="MF_00528"/>
    </source>
</evidence>
<evidence type="ECO:0000256" key="3">
    <source>
        <dbReference type="ARBA" id="ARBA00022490"/>
    </source>
</evidence>
<dbReference type="InterPro" id="IPR003697">
    <property type="entry name" value="Maf-like"/>
</dbReference>
<sequence>MVKMKEQLKKIILASGSPRRRELLAGLGIPFEVVVLPDVDESYPDTVKADDVPEYLAQKKAEAYTSLLTEDGKLVITADTVVILDGRIFGKPQNAEEAIQMLRTLSGKTHHVITGVCLMTRGQKHHFSVRTEVTFKVLAECEIDYYINTYQPFDKAGAYGIQEWIGYIGCTGLKGSYYNVMGLPVQRIYEELEKMVEWTMPTSNGHTQTLGFGKAGDDFF</sequence>
<feature type="active site" description="Proton acceptor" evidence="9">
    <location>
        <position position="79"/>
    </location>
</feature>
<evidence type="ECO:0000256" key="8">
    <source>
        <dbReference type="ARBA" id="ARBA00060749"/>
    </source>
</evidence>
<feature type="site" description="Important for substrate specificity" evidence="9">
    <location>
        <position position="162"/>
    </location>
</feature>
<dbReference type="AlphaFoldDB" id="A0AAQ1ZHP9"/>
<evidence type="ECO:0000256" key="7">
    <source>
        <dbReference type="ARBA" id="ARBA00053369"/>
    </source>
</evidence>
<gene>
    <name evidence="10" type="primary">maf</name>
    <name evidence="10" type="ORF">NCTC13063_00316</name>
</gene>
<dbReference type="Proteomes" id="UP000255283">
    <property type="component" value="Unassembled WGS sequence"/>
</dbReference>
<feature type="site" description="Important for substrate specificity" evidence="9">
    <location>
        <position position="19"/>
    </location>
</feature>
<dbReference type="Pfam" id="PF02545">
    <property type="entry name" value="Maf"/>
    <property type="match status" value="1"/>
</dbReference>
<comment type="function">
    <text evidence="7">Nucleoside triphosphate pyrophosphatase that hydrolyzes 7-methyl-GTP (m(7)GTP). May have a dual role in cell division arrest and in preventing the incorporation of modified nucleotides into cellular nucleic acids.</text>
</comment>
<comment type="subcellular location">
    <subcellularLocation>
        <location evidence="2 9">Cytoplasm</location>
    </subcellularLocation>
</comment>
<dbReference type="GO" id="GO:0009117">
    <property type="term" value="P:nucleotide metabolic process"/>
    <property type="evidence" value="ECO:0007669"/>
    <property type="project" value="UniProtKB-KW"/>
</dbReference>
<dbReference type="InterPro" id="IPR029001">
    <property type="entry name" value="ITPase-like_fam"/>
</dbReference>
<dbReference type="RefSeq" id="WP_115153060.1">
    <property type="nucleotide sequence ID" value="NZ_UGTJ01000001.1"/>
</dbReference>
<dbReference type="PIRSF" id="PIRSF006305">
    <property type="entry name" value="Maf"/>
    <property type="match status" value="1"/>
</dbReference>
<comment type="function">
    <text evidence="9">Nucleoside triphosphate pyrophosphatase that hydrolyzes dTTP and UTP. May have a dual role in cell division arrest and in preventing the incorporation of modified nucleotides into cellular nucleic acids.</text>
</comment>
<dbReference type="GO" id="GO:0047429">
    <property type="term" value="F:nucleoside triphosphate diphosphatase activity"/>
    <property type="evidence" value="ECO:0007669"/>
    <property type="project" value="UniProtKB-EC"/>
</dbReference>
<dbReference type="Gene3D" id="3.90.950.10">
    <property type="match status" value="1"/>
</dbReference>
<evidence type="ECO:0000256" key="6">
    <source>
        <dbReference type="ARBA" id="ARBA00050213"/>
    </source>
</evidence>
<dbReference type="PANTHER" id="PTHR43213">
    <property type="entry name" value="BIFUNCTIONAL DTTP/UTP PYROPHOSPHATASE/METHYLTRANSFERASE PROTEIN-RELATED"/>
    <property type="match status" value="1"/>
</dbReference>
<keyword evidence="3 9" id="KW-0963">Cytoplasm</keyword>
<feature type="site" description="Important for substrate specificity" evidence="9">
    <location>
        <position position="80"/>
    </location>
</feature>
<comment type="similarity">
    <text evidence="9">Belongs to the Maf family. YhdE subfamily.</text>
</comment>
<comment type="similarity">
    <text evidence="8">Belongs to the Maf family. YceF subfamily.</text>
</comment>
<proteinExistence type="inferred from homology"/>
<dbReference type="HAMAP" id="MF_00528">
    <property type="entry name" value="Maf"/>
    <property type="match status" value="1"/>
</dbReference>
<evidence type="ECO:0000256" key="4">
    <source>
        <dbReference type="ARBA" id="ARBA00022801"/>
    </source>
</evidence>
<comment type="catalytic activity">
    <reaction evidence="9">
        <text>UTP + H2O = UMP + diphosphate + H(+)</text>
        <dbReference type="Rhea" id="RHEA:29395"/>
        <dbReference type="ChEBI" id="CHEBI:15377"/>
        <dbReference type="ChEBI" id="CHEBI:15378"/>
        <dbReference type="ChEBI" id="CHEBI:33019"/>
        <dbReference type="ChEBI" id="CHEBI:46398"/>
        <dbReference type="ChEBI" id="CHEBI:57865"/>
        <dbReference type="EC" id="3.6.1.9"/>
    </reaction>
</comment>
<dbReference type="EMBL" id="UGTJ01000001">
    <property type="protein sequence ID" value="SUB79063.1"/>
    <property type="molecule type" value="Genomic_DNA"/>
</dbReference>
<dbReference type="CDD" id="cd00555">
    <property type="entry name" value="Maf"/>
    <property type="match status" value="1"/>
</dbReference>
<organism evidence="10 11">
    <name type="scientific">Segatella buccae</name>
    <dbReference type="NCBI Taxonomy" id="28126"/>
    <lineage>
        <taxon>Bacteria</taxon>
        <taxon>Pseudomonadati</taxon>
        <taxon>Bacteroidota</taxon>
        <taxon>Bacteroidia</taxon>
        <taxon>Bacteroidales</taxon>
        <taxon>Prevotellaceae</taxon>
        <taxon>Segatella</taxon>
    </lineage>
</organism>
<comment type="caution">
    <text evidence="10">The sequence shown here is derived from an EMBL/GenBank/DDBJ whole genome shotgun (WGS) entry which is preliminary data.</text>
</comment>
<dbReference type="NCBIfam" id="TIGR00172">
    <property type="entry name" value="maf"/>
    <property type="match status" value="1"/>
</dbReference>
<evidence type="ECO:0000313" key="10">
    <source>
        <dbReference type="EMBL" id="SUB79063.1"/>
    </source>
</evidence>
<evidence type="ECO:0000256" key="5">
    <source>
        <dbReference type="ARBA" id="ARBA00023080"/>
    </source>
</evidence>
<keyword evidence="5 9" id="KW-0546">Nucleotide metabolism</keyword>
<dbReference type="PANTHER" id="PTHR43213:SF5">
    <property type="entry name" value="BIFUNCTIONAL DTTP_UTP PYROPHOSPHATASE_METHYLTRANSFERASE PROTEIN-RELATED"/>
    <property type="match status" value="1"/>
</dbReference>
<dbReference type="FunFam" id="3.90.950.10:FF:000005">
    <property type="entry name" value="7-methyl-GTP pyrophosphatase"/>
    <property type="match status" value="1"/>
</dbReference>
<reference evidence="10 11" key="1">
    <citation type="submission" date="2018-06" db="EMBL/GenBank/DDBJ databases">
        <authorList>
            <consortium name="Pathogen Informatics"/>
            <person name="Doyle S."/>
        </authorList>
    </citation>
    <scope>NUCLEOTIDE SEQUENCE [LARGE SCALE GENOMIC DNA]</scope>
    <source>
        <strain evidence="10 11">NCTC13063</strain>
    </source>
</reference>
<keyword evidence="4 9" id="KW-0378">Hydrolase</keyword>
<evidence type="ECO:0000256" key="2">
    <source>
        <dbReference type="ARBA" id="ARBA00004496"/>
    </source>
</evidence>
<evidence type="ECO:0000256" key="1">
    <source>
        <dbReference type="ARBA" id="ARBA00001968"/>
    </source>
</evidence>
<comment type="catalytic activity">
    <reaction evidence="6">
        <text>N(7)-methyl-GTP + H2O = N(7)-methyl-GMP + diphosphate + H(+)</text>
        <dbReference type="Rhea" id="RHEA:58744"/>
        <dbReference type="ChEBI" id="CHEBI:15377"/>
        <dbReference type="ChEBI" id="CHEBI:15378"/>
        <dbReference type="ChEBI" id="CHEBI:33019"/>
        <dbReference type="ChEBI" id="CHEBI:58285"/>
        <dbReference type="ChEBI" id="CHEBI:87133"/>
    </reaction>
</comment>